<feature type="compositionally biased region" description="Low complexity" evidence="1">
    <location>
        <begin position="157"/>
        <end position="170"/>
    </location>
</feature>
<evidence type="ECO:0000256" key="1">
    <source>
        <dbReference type="SAM" id="MobiDB-lite"/>
    </source>
</evidence>
<feature type="non-terminal residue" evidence="2">
    <location>
        <position position="1"/>
    </location>
</feature>
<dbReference type="Proteomes" id="UP000298138">
    <property type="component" value="Unassembled WGS sequence"/>
</dbReference>
<name>A0A4V3SJ19_9PEZI</name>
<reference evidence="2 3" key="1">
    <citation type="submission" date="2019-04" db="EMBL/GenBank/DDBJ databases">
        <title>Comparative genomics and transcriptomics to analyze fruiting body development in filamentous ascomycetes.</title>
        <authorList>
            <consortium name="DOE Joint Genome Institute"/>
            <person name="Lutkenhaus R."/>
            <person name="Traeger S."/>
            <person name="Breuer J."/>
            <person name="Kuo A."/>
            <person name="Lipzen A."/>
            <person name="Pangilinan J."/>
            <person name="Dilworth D."/>
            <person name="Sandor L."/>
            <person name="Poggeler S."/>
            <person name="Barry K."/>
            <person name="Grigoriev I.V."/>
            <person name="Nowrousian M."/>
        </authorList>
    </citation>
    <scope>NUCLEOTIDE SEQUENCE [LARGE SCALE GENOMIC DNA]</scope>
    <source>
        <strain evidence="2 3">CBS 389.68</strain>
    </source>
</reference>
<dbReference type="InParanoid" id="A0A4V3SJ19"/>
<evidence type="ECO:0000313" key="3">
    <source>
        <dbReference type="Proteomes" id="UP000298138"/>
    </source>
</evidence>
<organism evidence="2 3">
    <name type="scientific">Ascodesmis nigricans</name>
    <dbReference type="NCBI Taxonomy" id="341454"/>
    <lineage>
        <taxon>Eukaryota</taxon>
        <taxon>Fungi</taxon>
        <taxon>Dikarya</taxon>
        <taxon>Ascomycota</taxon>
        <taxon>Pezizomycotina</taxon>
        <taxon>Pezizomycetes</taxon>
        <taxon>Pezizales</taxon>
        <taxon>Ascodesmidaceae</taxon>
        <taxon>Ascodesmis</taxon>
    </lineage>
</organism>
<dbReference type="EMBL" id="ML220116">
    <property type="protein sequence ID" value="TGZ82305.1"/>
    <property type="molecule type" value="Genomic_DNA"/>
</dbReference>
<evidence type="ECO:0000313" key="2">
    <source>
        <dbReference type="EMBL" id="TGZ82305.1"/>
    </source>
</evidence>
<protein>
    <submittedName>
        <fullName evidence="2">Uncharacterized protein</fullName>
    </submittedName>
</protein>
<proteinExistence type="predicted"/>
<sequence>PQLTTAIPISTSQSYCLLLHHPPLYLTHYKQQHNVSPLPSHAQPHHHHPLPSLPPPIHLLSWYDPLHLPRPQPRSPWILSSRLCTRRITSAAVWPEPRIPTQPTPGLFQYPPSASSAECDFSVSPGAVSRCWISILGTVAISRSSGAGSTISGCGVSRPRSASPAASSGDPGDGHGADVSVGVWSTTGGGGRGRSDAAESGGGEWD</sequence>
<keyword evidence="3" id="KW-1185">Reference proteome</keyword>
<accession>A0A4V3SJ19</accession>
<feature type="region of interest" description="Disordered" evidence="1">
    <location>
        <begin position="144"/>
        <end position="206"/>
    </location>
</feature>
<gene>
    <name evidence="2" type="ORF">EX30DRAFT_221659</name>
</gene>
<dbReference type="AlphaFoldDB" id="A0A4V3SJ19"/>